<dbReference type="AlphaFoldDB" id="A0A2T5FYP2"/>
<evidence type="ECO:0000313" key="9">
    <source>
        <dbReference type="EMBL" id="PTQ11604.1"/>
    </source>
</evidence>
<dbReference type="InterPro" id="IPR036291">
    <property type="entry name" value="NAD(P)-bd_dom_sf"/>
</dbReference>
<evidence type="ECO:0000256" key="3">
    <source>
        <dbReference type="ARBA" id="ARBA00022448"/>
    </source>
</evidence>
<evidence type="ECO:0000256" key="4">
    <source>
        <dbReference type="ARBA" id="ARBA00022692"/>
    </source>
</evidence>
<feature type="transmembrane region" description="Helical" evidence="7">
    <location>
        <begin position="114"/>
        <end position="133"/>
    </location>
</feature>
<dbReference type="Gene3D" id="1.20.1530.20">
    <property type="match status" value="1"/>
</dbReference>
<feature type="transmembrane region" description="Helical" evidence="7">
    <location>
        <begin position="88"/>
        <end position="108"/>
    </location>
</feature>
<dbReference type="InterPro" id="IPR038770">
    <property type="entry name" value="Na+/solute_symporter_sf"/>
</dbReference>
<evidence type="ECO:0000313" key="10">
    <source>
        <dbReference type="Proteomes" id="UP000244162"/>
    </source>
</evidence>
<dbReference type="Pfam" id="PF00999">
    <property type="entry name" value="Na_H_Exchanger"/>
    <property type="match status" value="1"/>
</dbReference>
<accession>A0A2T5FYP2</accession>
<organism evidence="9 10">
    <name type="scientific">Sphingomonas oleivorans</name>
    <dbReference type="NCBI Taxonomy" id="1735121"/>
    <lineage>
        <taxon>Bacteria</taxon>
        <taxon>Pseudomonadati</taxon>
        <taxon>Pseudomonadota</taxon>
        <taxon>Alphaproteobacteria</taxon>
        <taxon>Sphingomonadales</taxon>
        <taxon>Sphingomonadaceae</taxon>
        <taxon>Sphingomonas</taxon>
    </lineage>
</organism>
<evidence type="ECO:0000256" key="1">
    <source>
        <dbReference type="ARBA" id="ARBA00004141"/>
    </source>
</evidence>
<feature type="transmembrane region" description="Helical" evidence="7">
    <location>
        <begin position="226"/>
        <end position="244"/>
    </location>
</feature>
<dbReference type="Pfam" id="PF02254">
    <property type="entry name" value="TrkA_N"/>
    <property type="match status" value="1"/>
</dbReference>
<keyword evidence="4 7" id="KW-0812">Transmembrane</keyword>
<feature type="transmembrane region" description="Helical" evidence="7">
    <location>
        <begin position="304"/>
        <end position="327"/>
    </location>
</feature>
<feature type="transmembrane region" description="Helical" evidence="7">
    <location>
        <begin position="33"/>
        <end position="51"/>
    </location>
</feature>
<sequence length="547" mass="57431">MPHHTPLIGTIVAGIVLAFIFGAAAFRLRLPPLVGYLLAGVAIGPFTPGYVADQGLANELAEIGVILLMFGVGLHFSLKDLMAVRNIAVPGAIAQIGVAILLGMGLAWLLGWGIAGGFVFGLALSVASTVVLLRAMQERRLIETDRGKIAVGWLIVEDLLMVLALVLLPALAGGMGADGKSGAEIGLTLLVTIGKAAGFVAFMLIVGRRFVPWALHLIAHSGSRELFRLSVLAIALGVAFGAAMLFGVSFALGAFFAGMILAESPLSQRAAEETLPLRDAFAVLFFVSVGMLFNPYILVQAPLALLGTVLIIIVGKSVAAYLIVLAFGHGKRTALTISASLAQIGEFSFILASLGTELALLPEQGRDLILAGAIVSILFNPLIFGLVDRFGGRAVGMAEEHAIGDAPRAPPRGHVVLVGYGRVGSRVGRDLIAAHERVTVIETEGDLAGLPEPNDRIKLVIGNAAGSEMLDRAHVAQARMLFVAIPQAFEAGQIVEQARAINPGLRIVARAHTQEEMDHLHAKGADSTIIGEYEIARRMVEEALTGI</sequence>
<keyword evidence="10" id="KW-1185">Reference proteome</keyword>
<feature type="transmembrane region" description="Helical" evidence="7">
    <location>
        <begin position="368"/>
        <end position="387"/>
    </location>
</feature>
<dbReference type="GO" id="GO:0016020">
    <property type="term" value="C:membrane"/>
    <property type="evidence" value="ECO:0007669"/>
    <property type="project" value="UniProtKB-SubCell"/>
</dbReference>
<dbReference type="PANTHER" id="PTHR42751:SF1">
    <property type="entry name" value="CATION_PROTON ANTIPORTER YBAL-RELATED"/>
    <property type="match status" value="1"/>
</dbReference>
<dbReference type="RefSeq" id="WP_107967597.1">
    <property type="nucleotide sequence ID" value="NZ_NWBU01000007.1"/>
</dbReference>
<dbReference type="InterPro" id="IPR006153">
    <property type="entry name" value="Cation/H_exchanger_TM"/>
</dbReference>
<dbReference type="PROSITE" id="PS51201">
    <property type="entry name" value="RCK_N"/>
    <property type="match status" value="1"/>
</dbReference>
<proteinExistence type="inferred from homology"/>
<dbReference type="PANTHER" id="PTHR42751">
    <property type="entry name" value="SODIUM/HYDROGEN EXCHANGER FAMILY/TRKA DOMAIN PROTEIN"/>
    <property type="match status" value="1"/>
</dbReference>
<dbReference type="GO" id="GO:0006813">
    <property type="term" value="P:potassium ion transport"/>
    <property type="evidence" value="ECO:0007669"/>
    <property type="project" value="InterPro"/>
</dbReference>
<dbReference type="Proteomes" id="UP000244162">
    <property type="component" value="Unassembled WGS sequence"/>
</dbReference>
<feature type="transmembrane region" description="Helical" evidence="7">
    <location>
        <begin position="334"/>
        <end position="356"/>
    </location>
</feature>
<feature type="transmembrane region" description="Helical" evidence="7">
    <location>
        <begin position="185"/>
        <end position="206"/>
    </location>
</feature>
<evidence type="ECO:0000256" key="2">
    <source>
        <dbReference type="ARBA" id="ARBA00005551"/>
    </source>
</evidence>
<dbReference type="SUPFAM" id="SSF51735">
    <property type="entry name" value="NAD(P)-binding Rossmann-fold domains"/>
    <property type="match status" value="1"/>
</dbReference>
<feature type="transmembrane region" description="Helical" evidence="7">
    <location>
        <begin position="154"/>
        <end position="173"/>
    </location>
</feature>
<comment type="similarity">
    <text evidence="2">Belongs to the monovalent cation:proton antiporter 2 (CPA2) transporter (TC 2.A.37) family.</text>
</comment>
<dbReference type="EMBL" id="NWBU01000007">
    <property type="protein sequence ID" value="PTQ11604.1"/>
    <property type="molecule type" value="Genomic_DNA"/>
</dbReference>
<dbReference type="InterPro" id="IPR003148">
    <property type="entry name" value="RCK_N"/>
</dbReference>
<dbReference type="OrthoDB" id="9781411at2"/>
<dbReference type="NCBIfam" id="NF007950">
    <property type="entry name" value="PRK10669.1"/>
    <property type="match status" value="1"/>
</dbReference>
<dbReference type="GO" id="GO:0015297">
    <property type="term" value="F:antiporter activity"/>
    <property type="evidence" value="ECO:0007669"/>
    <property type="project" value="InterPro"/>
</dbReference>
<dbReference type="Gene3D" id="3.40.50.720">
    <property type="entry name" value="NAD(P)-binding Rossmann-like Domain"/>
    <property type="match status" value="1"/>
</dbReference>
<keyword evidence="5 7" id="KW-1133">Transmembrane helix</keyword>
<keyword evidence="6 7" id="KW-0472">Membrane</keyword>
<evidence type="ECO:0000256" key="7">
    <source>
        <dbReference type="SAM" id="Phobius"/>
    </source>
</evidence>
<feature type="transmembrane region" description="Helical" evidence="7">
    <location>
        <begin position="57"/>
        <end position="76"/>
    </location>
</feature>
<feature type="transmembrane region" description="Helical" evidence="7">
    <location>
        <begin position="280"/>
        <end position="298"/>
    </location>
</feature>
<gene>
    <name evidence="9" type="ORF">CLG96_09265</name>
</gene>
<evidence type="ECO:0000256" key="5">
    <source>
        <dbReference type="ARBA" id="ARBA00022989"/>
    </source>
</evidence>
<comment type="subcellular location">
    <subcellularLocation>
        <location evidence="1">Membrane</location>
        <topology evidence="1">Multi-pass membrane protein</topology>
    </subcellularLocation>
</comment>
<name>A0A2T5FYP2_9SPHN</name>
<keyword evidence="3" id="KW-0813">Transport</keyword>
<evidence type="ECO:0000259" key="8">
    <source>
        <dbReference type="PROSITE" id="PS51201"/>
    </source>
</evidence>
<feature type="transmembrane region" description="Helical" evidence="7">
    <location>
        <begin position="6"/>
        <end position="26"/>
    </location>
</feature>
<protein>
    <submittedName>
        <fullName evidence="9">Kef family K(+) transporter</fullName>
    </submittedName>
</protein>
<comment type="caution">
    <text evidence="9">The sequence shown here is derived from an EMBL/GenBank/DDBJ whole genome shotgun (WGS) entry which is preliminary data.</text>
</comment>
<dbReference type="GO" id="GO:1902600">
    <property type="term" value="P:proton transmembrane transport"/>
    <property type="evidence" value="ECO:0007669"/>
    <property type="project" value="InterPro"/>
</dbReference>
<evidence type="ECO:0000256" key="6">
    <source>
        <dbReference type="ARBA" id="ARBA00023136"/>
    </source>
</evidence>
<reference evidence="9 10" key="1">
    <citation type="submission" date="2017-09" db="EMBL/GenBank/DDBJ databases">
        <title>Sphingomonas panjinensis sp.nov., isolated from oil-contaminated soil.</title>
        <authorList>
            <person name="Wang L."/>
            <person name="Chen L."/>
        </authorList>
    </citation>
    <scope>NUCLEOTIDE SEQUENCE [LARGE SCALE GENOMIC DNA]</scope>
    <source>
        <strain evidence="9 10">FW-11</strain>
    </source>
</reference>
<feature type="domain" description="RCK N-terminal" evidence="8">
    <location>
        <begin position="412"/>
        <end position="530"/>
    </location>
</feature>